<protein>
    <submittedName>
        <fullName evidence="1">Uncharacterized protein</fullName>
    </submittedName>
</protein>
<evidence type="ECO:0000313" key="2">
    <source>
        <dbReference type="Proteomes" id="UP000245783"/>
    </source>
</evidence>
<dbReference type="AlphaFoldDB" id="A0A316VRY6"/>
<evidence type="ECO:0000313" key="1">
    <source>
        <dbReference type="EMBL" id="PWN40366.1"/>
    </source>
</evidence>
<dbReference type="EMBL" id="KZ819420">
    <property type="protein sequence ID" value="PWN40366.1"/>
    <property type="molecule type" value="Genomic_DNA"/>
</dbReference>
<dbReference type="RefSeq" id="XP_025367526.1">
    <property type="nucleotide sequence ID" value="XM_025511127.1"/>
</dbReference>
<keyword evidence="2" id="KW-1185">Reference proteome</keyword>
<sequence>MMIAGTLSAAQSWCRGVPLTKLSSTAWLLRMFPPDGNVFSQLDSLHRDWVPYAQMRGLSGVRQRFRVSASRVHKVSTDASSLLLAYAHASLTDLRDYQGTTTSRTLTEALCAACQTASSRMVGSATQTQSPLPSDSALAVKFTSSSRQGYTAWLGDSASRRAARLAYEVRIMRSGIKATPFRVENGLSKQDTHDFLSSLILIGGSARVKLIASIQSAYISKQPHSHTLALYSV</sequence>
<reference evidence="1 2" key="1">
    <citation type="journal article" date="2018" name="Mol. Biol. Evol.">
        <title>Broad Genomic Sampling Reveals a Smut Pathogenic Ancestry of the Fungal Clade Ustilaginomycotina.</title>
        <authorList>
            <person name="Kijpornyongpan T."/>
            <person name="Mondo S.J."/>
            <person name="Barry K."/>
            <person name="Sandor L."/>
            <person name="Lee J."/>
            <person name="Lipzen A."/>
            <person name="Pangilinan J."/>
            <person name="LaButti K."/>
            <person name="Hainaut M."/>
            <person name="Henrissat B."/>
            <person name="Grigoriev I.V."/>
            <person name="Spatafora J.W."/>
            <person name="Aime M.C."/>
        </authorList>
    </citation>
    <scope>NUCLEOTIDE SEQUENCE [LARGE SCALE GENOMIC DNA]</scope>
    <source>
        <strain evidence="1 2">MCA 4658</strain>
    </source>
</reference>
<name>A0A316VRY6_9BASI</name>
<organism evidence="1 2">
    <name type="scientific">Ceraceosorus guamensis</name>
    <dbReference type="NCBI Taxonomy" id="1522189"/>
    <lineage>
        <taxon>Eukaryota</taxon>
        <taxon>Fungi</taxon>
        <taxon>Dikarya</taxon>
        <taxon>Basidiomycota</taxon>
        <taxon>Ustilaginomycotina</taxon>
        <taxon>Exobasidiomycetes</taxon>
        <taxon>Ceraceosorales</taxon>
        <taxon>Ceraceosoraceae</taxon>
        <taxon>Ceraceosorus</taxon>
    </lineage>
</organism>
<proteinExistence type="predicted"/>
<gene>
    <name evidence="1" type="ORF">IE81DRAFT_232100</name>
</gene>
<accession>A0A316VRY6</accession>
<dbReference type="InParanoid" id="A0A316VRY6"/>
<dbReference type="Proteomes" id="UP000245783">
    <property type="component" value="Unassembled WGS sequence"/>
</dbReference>
<dbReference type="GeneID" id="37032997"/>